<name>A0ABR8X1A8_9MICO</name>
<dbReference type="EMBL" id="JACSPM010000001">
    <property type="protein sequence ID" value="MBD8023093.1"/>
    <property type="molecule type" value="Genomic_DNA"/>
</dbReference>
<evidence type="ECO:0000256" key="1">
    <source>
        <dbReference type="ARBA" id="ARBA00004236"/>
    </source>
</evidence>
<evidence type="ECO:0000256" key="5">
    <source>
        <dbReference type="SAM" id="SignalP"/>
    </source>
</evidence>
<dbReference type="SUPFAM" id="SSF53850">
    <property type="entry name" value="Periplasmic binding protein-like II"/>
    <property type="match status" value="1"/>
</dbReference>
<reference evidence="7 8" key="1">
    <citation type="submission" date="2020-08" db="EMBL/GenBank/DDBJ databases">
        <title>A Genomic Blueprint of the Chicken Gut Microbiome.</title>
        <authorList>
            <person name="Gilroy R."/>
            <person name="Ravi A."/>
            <person name="Getino M."/>
            <person name="Pursley I."/>
            <person name="Horton D.L."/>
            <person name="Alikhan N.-F."/>
            <person name="Baker D."/>
            <person name="Gharbi K."/>
            <person name="Hall N."/>
            <person name="Watson M."/>
            <person name="Adriaenssens E.M."/>
            <person name="Foster-Nyarko E."/>
            <person name="Jarju S."/>
            <person name="Secka A."/>
            <person name="Antonio M."/>
            <person name="Oren A."/>
            <person name="Chaudhuri R."/>
            <person name="La Ragione R.M."/>
            <person name="Hildebrand F."/>
            <person name="Pallen M.J."/>
        </authorList>
    </citation>
    <scope>NUCLEOTIDE SEQUENCE [LARGE SCALE GENOMIC DNA]</scope>
    <source>
        <strain evidence="7 8">Sa1CUA4</strain>
    </source>
</reference>
<keyword evidence="5" id="KW-0732">Signal</keyword>
<feature type="domain" description="ABC-type glycine betaine transport system substrate-binding" evidence="6">
    <location>
        <begin position="39"/>
        <end position="269"/>
    </location>
</feature>
<accession>A0ABR8X1A8</accession>
<dbReference type="Gene3D" id="3.40.190.100">
    <property type="entry name" value="Glycine betaine-binding periplasmic protein, domain 2"/>
    <property type="match status" value="1"/>
</dbReference>
<dbReference type="PANTHER" id="PTHR47737">
    <property type="entry name" value="GLYCINE BETAINE/PROLINE BETAINE TRANSPORT SYSTEM PERMEASE PROTEIN PROW"/>
    <property type="match status" value="1"/>
</dbReference>
<evidence type="ECO:0000313" key="8">
    <source>
        <dbReference type="Proteomes" id="UP000602532"/>
    </source>
</evidence>
<dbReference type="PANTHER" id="PTHR47737:SF1">
    <property type="entry name" value="GLYCINE BETAINE_PROLINE BETAINE TRANSPORT SYSTEM PERMEASE PROTEIN PROW"/>
    <property type="match status" value="1"/>
</dbReference>
<organism evidence="7 8">
    <name type="scientific">Microbacterium gallinarum</name>
    <dbReference type="NCBI Taxonomy" id="2762209"/>
    <lineage>
        <taxon>Bacteria</taxon>
        <taxon>Bacillati</taxon>
        <taxon>Actinomycetota</taxon>
        <taxon>Actinomycetes</taxon>
        <taxon>Micrococcales</taxon>
        <taxon>Microbacteriaceae</taxon>
        <taxon>Microbacterium</taxon>
    </lineage>
</organism>
<protein>
    <submittedName>
        <fullName evidence="7">Glycine betaine ABC transporter substrate-binding protein</fullName>
    </submittedName>
</protein>
<dbReference type="Proteomes" id="UP000602532">
    <property type="component" value="Unassembled WGS sequence"/>
</dbReference>
<sequence>MTKRKHVLAGVALVGAAAIALTGCAGGAGEAGDGPADRPIEIAVFNGWDEGIAASHLWESVLEAQGYDVNLTYADVAPIYAGLAKGDFDLVLDTWLPTTHADYLEQYGDDIVDLGAWNDEASLTIAVNEDAPIDSLEELAANADEFGGQIVGIEPGSGLMRITGDEVVPGYGLEDMTLVESSTPAMLSELKSATDGGENIVVTLWRPHWAYNAFPLKDLEDPQGLLGDAESIHSVSSATFADEFPEVNDWIADFQMPSELLYSLEDVLFNGDSSGDYAPLVETWIADNQEWVDGLTS</sequence>
<evidence type="ECO:0000259" key="6">
    <source>
        <dbReference type="Pfam" id="PF04069"/>
    </source>
</evidence>
<keyword evidence="8" id="KW-1185">Reference proteome</keyword>
<dbReference type="Pfam" id="PF04069">
    <property type="entry name" value="OpuAC"/>
    <property type="match status" value="1"/>
</dbReference>
<keyword evidence="4" id="KW-0472">Membrane</keyword>
<feature type="chain" id="PRO_5045479507" evidence="5">
    <location>
        <begin position="28"/>
        <end position="297"/>
    </location>
</feature>
<dbReference type="Gene3D" id="3.40.190.10">
    <property type="entry name" value="Periplasmic binding protein-like II"/>
    <property type="match status" value="1"/>
</dbReference>
<proteinExistence type="predicted"/>
<dbReference type="InterPro" id="IPR007210">
    <property type="entry name" value="ABC_Gly_betaine_transp_sub-bd"/>
</dbReference>
<comment type="subcellular location">
    <subcellularLocation>
        <location evidence="1">Cell membrane</location>
    </subcellularLocation>
</comment>
<gene>
    <name evidence="7" type="ORF">H9622_05735</name>
</gene>
<evidence type="ECO:0000313" key="7">
    <source>
        <dbReference type="EMBL" id="MBD8023093.1"/>
    </source>
</evidence>
<evidence type="ECO:0000256" key="2">
    <source>
        <dbReference type="ARBA" id="ARBA00022448"/>
    </source>
</evidence>
<comment type="caution">
    <text evidence="7">The sequence shown here is derived from an EMBL/GenBank/DDBJ whole genome shotgun (WGS) entry which is preliminary data.</text>
</comment>
<feature type="signal peptide" evidence="5">
    <location>
        <begin position="1"/>
        <end position="27"/>
    </location>
</feature>
<evidence type="ECO:0000256" key="4">
    <source>
        <dbReference type="ARBA" id="ARBA00023136"/>
    </source>
</evidence>
<keyword evidence="3" id="KW-1003">Cell membrane</keyword>
<evidence type="ECO:0000256" key="3">
    <source>
        <dbReference type="ARBA" id="ARBA00022475"/>
    </source>
</evidence>
<keyword evidence="2" id="KW-0813">Transport</keyword>
<dbReference type="CDD" id="cd13639">
    <property type="entry name" value="PBP2_OpuAC_like"/>
    <property type="match status" value="1"/>
</dbReference>
<dbReference type="PROSITE" id="PS51257">
    <property type="entry name" value="PROKAR_LIPOPROTEIN"/>
    <property type="match status" value="1"/>
</dbReference>